<evidence type="ECO:0000313" key="2">
    <source>
        <dbReference type="Proteomes" id="UP000051036"/>
    </source>
</evidence>
<dbReference type="PIRSF" id="PIRSF021265">
    <property type="entry name" value="DUF956"/>
    <property type="match status" value="1"/>
</dbReference>
<dbReference type="Proteomes" id="UP000051036">
    <property type="component" value="Unassembled WGS sequence"/>
</dbReference>
<dbReference type="PATRIC" id="fig|1423763.3.peg.1144"/>
<dbReference type="EMBL" id="AZFM01000030">
    <property type="protein sequence ID" value="KRL89111.1"/>
    <property type="molecule type" value="Genomic_DNA"/>
</dbReference>
<evidence type="ECO:0000313" key="1">
    <source>
        <dbReference type="EMBL" id="KRL89111.1"/>
    </source>
</evidence>
<comment type="caution">
    <text evidence="1">The sequence shown here is derived from an EMBL/GenBank/DDBJ whole genome shotgun (WGS) entry which is preliminary data.</text>
</comment>
<dbReference type="InterPro" id="IPR010360">
    <property type="entry name" value="DUF956"/>
</dbReference>
<sequence>MVKSINTKVDLTQDATWFRGMPSYGKIMIGDKAFEFYNERNVGDFVQIPWDEVTYVVADVHFGGKYIPRFEIRTKRNGSFIFATKDPKKALRVIRNYIPASHMRKALSVWQNLKRRFTRKK</sequence>
<accession>A0A0R1U7D0</accession>
<dbReference type="RefSeq" id="WP_057799540.1">
    <property type="nucleotide sequence ID" value="NZ_AZFM01000030.1"/>
</dbReference>
<dbReference type="STRING" id="1423763.FC46_GL001128"/>
<protein>
    <recommendedName>
        <fullName evidence="3">ManO</fullName>
    </recommendedName>
</protein>
<dbReference type="Pfam" id="PF06115">
    <property type="entry name" value="DUF956"/>
    <property type="match status" value="1"/>
</dbReference>
<dbReference type="OrthoDB" id="1646215at2"/>
<organism evidence="1 2">
    <name type="scientific">Lactobacillus kalixensis DSM 16043</name>
    <dbReference type="NCBI Taxonomy" id="1423763"/>
    <lineage>
        <taxon>Bacteria</taxon>
        <taxon>Bacillati</taxon>
        <taxon>Bacillota</taxon>
        <taxon>Bacilli</taxon>
        <taxon>Lactobacillales</taxon>
        <taxon>Lactobacillaceae</taxon>
        <taxon>Lactobacillus</taxon>
    </lineage>
</organism>
<keyword evidence="2" id="KW-1185">Reference proteome</keyword>
<reference evidence="1 2" key="1">
    <citation type="journal article" date="2015" name="Genome Announc.">
        <title>Expanding the biotechnology potential of lactobacilli through comparative genomics of 213 strains and associated genera.</title>
        <authorList>
            <person name="Sun Z."/>
            <person name="Harris H.M."/>
            <person name="McCann A."/>
            <person name="Guo C."/>
            <person name="Argimon S."/>
            <person name="Zhang W."/>
            <person name="Yang X."/>
            <person name="Jeffery I.B."/>
            <person name="Cooney J.C."/>
            <person name="Kagawa T.F."/>
            <person name="Liu W."/>
            <person name="Song Y."/>
            <person name="Salvetti E."/>
            <person name="Wrobel A."/>
            <person name="Rasinkangas P."/>
            <person name="Parkhill J."/>
            <person name="Rea M.C."/>
            <person name="O'Sullivan O."/>
            <person name="Ritari J."/>
            <person name="Douillard F.P."/>
            <person name="Paul Ross R."/>
            <person name="Yang R."/>
            <person name="Briner A.E."/>
            <person name="Felis G.E."/>
            <person name="de Vos W.M."/>
            <person name="Barrangou R."/>
            <person name="Klaenhammer T.R."/>
            <person name="Caufield P.W."/>
            <person name="Cui Y."/>
            <person name="Zhang H."/>
            <person name="O'Toole P.W."/>
        </authorList>
    </citation>
    <scope>NUCLEOTIDE SEQUENCE [LARGE SCALE GENOMIC DNA]</scope>
    <source>
        <strain evidence="1 2">DSM 16043</strain>
    </source>
</reference>
<name>A0A0R1U7D0_9LACO</name>
<evidence type="ECO:0008006" key="3">
    <source>
        <dbReference type="Google" id="ProtNLM"/>
    </source>
</evidence>
<dbReference type="AlphaFoldDB" id="A0A0R1U7D0"/>
<proteinExistence type="predicted"/>
<gene>
    <name evidence="1" type="ORF">FC46_GL001128</name>
</gene>